<proteinExistence type="inferred from homology"/>
<dbReference type="SMART" id="SM00768">
    <property type="entry name" value="X8"/>
    <property type="match status" value="1"/>
</dbReference>
<comment type="subcellular location">
    <subcellularLocation>
        <location evidence="2">Cell membrane</location>
        <topology evidence="2">Lipid-anchor</topology>
        <topology evidence="2">GPI-anchor</topology>
    </subcellularLocation>
    <subcellularLocation>
        <location evidence="22">Mitochondrion matrix</location>
    </subcellularLocation>
    <subcellularLocation>
        <location evidence="22">Nucleus</location>
    </subcellularLocation>
    <subcellularLocation>
        <location evidence="22">Cytoplasm</location>
    </subcellularLocation>
    <text evidence="22">Predominantly in the mitochondria and in the nucleus.</text>
</comment>
<keyword evidence="18" id="KW-0325">Glycoprotein</keyword>
<feature type="binding site" evidence="22">
    <location>
        <begin position="264"/>
        <end position="265"/>
    </location>
    <ligand>
        <name>S-adenosyl-L-methionine</name>
        <dbReference type="ChEBI" id="CHEBI:59789"/>
    </ligand>
</feature>
<keyword evidence="5" id="KW-1003">Cell membrane</keyword>
<evidence type="ECO:0000256" key="17">
    <source>
        <dbReference type="ARBA" id="ARBA00023157"/>
    </source>
</evidence>
<evidence type="ECO:0000256" key="3">
    <source>
        <dbReference type="ARBA" id="ARBA00008773"/>
    </source>
</evidence>
<evidence type="ECO:0000256" key="19">
    <source>
        <dbReference type="ARBA" id="ARBA00023242"/>
    </source>
</evidence>
<keyword evidence="26" id="KW-0812">Transmembrane</keyword>
<comment type="caution">
    <text evidence="28">The sequence shown here is derived from an EMBL/GenBank/DDBJ whole genome shotgun (WGS) entry which is preliminary data.</text>
</comment>
<evidence type="ECO:0000256" key="22">
    <source>
        <dbReference type="HAMAP-Rule" id="MF_03152"/>
    </source>
</evidence>
<keyword evidence="17" id="KW-1015">Disulfide bond</keyword>
<dbReference type="GO" id="GO:0005886">
    <property type="term" value="C:plasma membrane"/>
    <property type="evidence" value="ECO:0007669"/>
    <property type="project" value="UniProtKB-SubCell"/>
</dbReference>
<keyword evidence="7 22" id="KW-0489">Methyltransferase</keyword>
<feature type="binding site" evidence="22">
    <location>
        <position position="418"/>
    </location>
    <ligand>
        <name>S-adenosyl-L-methionine</name>
        <dbReference type="ChEBI" id="CHEBI:59789"/>
    </ligand>
</feature>
<keyword evidence="10 22" id="KW-0949">S-adenosyl-L-methionine</keyword>
<protein>
    <recommendedName>
        <fullName evidence="22">tRNA (guanine(37)-N1)-methyltransferase</fullName>
        <ecNumber evidence="22">2.1.1.228</ecNumber>
    </recommendedName>
    <alternativeName>
        <fullName evidence="22">M1G-methyltransferase</fullName>
    </alternativeName>
    <alternativeName>
        <fullName evidence="22">tRNA [GM37] methyltransferase</fullName>
    </alternativeName>
    <alternativeName>
        <fullName evidence="22">tRNA methyltransferase 5 homolog</fullName>
    </alternativeName>
</protein>
<reference evidence="28 29" key="1">
    <citation type="submission" date="2023-12" db="EMBL/GenBank/DDBJ databases">
        <title>A high-quality genome assembly for Dillenia turbinata (Dilleniales).</title>
        <authorList>
            <person name="Chanderbali A."/>
        </authorList>
    </citation>
    <scope>NUCLEOTIDE SEQUENCE [LARGE SCALE GENOMIC DNA]</scope>
    <source>
        <strain evidence="28">LSX21</strain>
        <tissue evidence="28">Leaf</tissue>
    </source>
</reference>
<comment type="similarity">
    <text evidence="4">Belongs to the class I-like SAM-binding methyltransferase superfamily. TRM5/TYW2 family.</text>
</comment>
<keyword evidence="11 22" id="KW-0819">tRNA processing</keyword>
<keyword evidence="21 24" id="KW-0326">Glycosidase</keyword>
<dbReference type="Pfam" id="PF00332">
    <property type="entry name" value="Glyco_hydro_17"/>
    <property type="match status" value="1"/>
</dbReference>
<evidence type="ECO:0000256" key="7">
    <source>
        <dbReference type="ARBA" id="ARBA00022603"/>
    </source>
</evidence>
<dbReference type="FunFam" id="3.30.300.110:FF:000004">
    <property type="entry name" value="tRNA (guanine(37)-N1)-methyltransferase"/>
    <property type="match status" value="1"/>
</dbReference>
<evidence type="ECO:0000256" key="26">
    <source>
        <dbReference type="SAM" id="Phobius"/>
    </source>
</evidence>
<evidence type="ECO:0000256" key="16">
    <source>
        <dbReference type="ARBA" id="ARBA00023136"/>
    </source>
</evidence>
<comment type="catalytic activity">
    <reaction evidence="1">
        <text>Hydrolysis of (1-&gt;3)-beta-D-glucosidic linkages in (1-&gt;3)-beta-D-glucans.</text>
        <dbReference type="EC" id="3.2.1.39"/>
    </reaction>
</comment>
<dbReference type="InterPro" id="IPR029063">
    <property type="entry name" value="SAM-dependent_MTases_sf"/>
</dbReference>
<dbReference type="Gene3D" id="3.40.50.150">
    <property type="entry name" value="Vaccinia Virus protein VP39"/>
    <property type="match status" value="1"/>
</dbReference>
<evidence type="ECO:0000256" key="21">
    <source>
        <dbReference type="ARBA" id="ARBA00023295"/>
    </source>
</evidence>
<dbReference type="EMBL" id="JBAMMX010000003">
    <property type="protein sequence ID" value="KAK6945008.1"/>
    <property type="molecule type" value="Genomic_DNA"/>
</dbReference>
<dbReference type="InterPro" id="IPR025792">
    <property type="entry name" value="tRNA_Gua_MeTrfase_euk"/>
</dbReference>
<dbReference type="GO" id="GO:0006952">
    <property type="term" value="P:defense response"/>
    <property type="evidence" value="ECO:0007669"/>
    <property type="project" value="UniProtKB-KW"/>
</dbReference>
<dbReference type="FunFam" id="1.20.58.1040:FF:000002">
    <property type="entry name" value="Glucan endo-1,3-beta-glucosidase 8"/>
    <property type="match status" value="1"/>
</dbReference>
<dbReference type="InterPro" id="IPR056743">
    <property type="entry name" value="TRM5-TYW2-like_MTfase"/>
</dbReference>
<dbReference type="Gene3D" id="1.20.58.1040">
    <property type="match status" value="1"/>
</dbReference>
<evidence type="ECO:0000256" key="8">
    <source>
        <dbReference type="ARBA" id="ARBA00022622"/>
    </source>
</evidence>
<keyword evidence="16 26" id="KW-0472">Membrane</keyword>
<evidence type="ECO:0000313" key="28">
    <source>
        <dbReference type="EMBL" id="KAK6945008.1"/>
    </source>
</evidence>
<keyword evidence="26" id="KW-1133">Transmembrane helix</keyword>
<comment type="function">
    <text evidence="22">Specifically methylates the N1 position of guanosine-37 in various cytoplasmic and mitochondrial tRNAs. Methylation is not dependent on the nature of the nucleoside 5' of the target nucleoside. This is the first step in the biosynthesis of wybutosine (yW), a modified base adjacent to the anticodon of tRNAs and required for accurate decoding.</text>
</comment>
<comment type="similarity">
    <text evidence="22">Belongs to the TRM5 / TYW2 family.</text>
</comment>
<feature type="region of interest" description="Disordered" evidence="25">
    <location>
        <begin position="322"/>
        <end position="349"/>
    </location>
</feature>
<keyword evidence="12" id="KW-0732">Signal</keyword>
<evidence type="ECO:0000256" key="6">
    <source>
        <dbReference type="ARBA" id="ARBA00022490"/>
    </source>
</evidence>
<evidence type="ECO:0000256" key="10">
    <source>
        <dbReference type="ARBA" id="ARBA00022691"/>
    </source>
</evidence>
<evidence type="ECO:0000256" key="14">
    <source>
        <dbReference type="ARBA" id="ARBA00022821"/>
    </source>
</evidence>
<dbReference type="InterPro" id="IPR000490">
    <property type="entry name" value="Glyco_hydro_17"/>
</dbReference>
<keyword evidence="19 22" id="KW-0539">Nucleus</keyword>
<dbReference type="SUPFAM" id="SSF53335">
    <property type="entry name" value="S-adenosyl-L-methionine-dependent methyltransferases"/>
    <property type="match status" value="1"/>
</dbReference>
<dbReference type="AlphaFoldDB" id="A0AAN8W264"/>
<evidence type="ECO:0000259" key="27">
    <source>
        <dbReference type="PROSITE" id="PS51684"/>
    </source>
</evidence>
<evidence type="ECO:0000256" key="24">
    <source>
        <dbReference type="RuleBase" id="RU004336"/>
    </source>
</evidence>
<dbReference type="InterPro" id="IPR056744">
    <property type="entry name" value="TRM5/TYW2-like_N"/>
</dbReference>
<evidence type="ECO:0000256" key="11">
    <source>
        <dbReference type="ARBA" id="ARBA00022694"/>
    </source>
</evidence>
<feature type="domain" description="SAM-dependent methyltransferase TRM5/TYW2-type" evidence="27">
    <location>
        <begin position="136"/>
        <end position="499"/>
    </location>
</feature>
<dbReference type="InterPro" id="IPR017853">
    <property type="entry name" value="GH"/>
</dbReference>
<evidence type="ECO:0000256" key="13">
    <source>
        <dbReference type="ARBA" id="ARBA00022801"/>
    </source>
</evidence>
<evidence type="ECO:0000256" key="15">
    <source>
        <dbReference type="ARBA" id="ARBA00023128"/>
    </source>
</evidence>
<dbReference type="Pfam" id="PF07983">
    <property type="entry name" value="X8"/>
    <property type="match status" value="1"/>
</dbReference>
<dbReference type="SUPFAM" id="SSF51445">
    <property type="entry name" value="(Trans)glycosidases"/>
    <property type="match status" value="1"/>
</dbReference>
<keyword evidence="15 22" id="KW-0496">Mitochondrion</keyword>
<comment type="similarity">
    <text evidence="3 23">Belongs to the glycosyl hydrolase 17 family.</text>
</comment>
<evidence type="ECO:0000256" key="25">
    <source>
        <dbReference type="SAM" id="MobiDB-lite"/>
    </source>
</evidence>
<feature type="transmembrane region" description="Helical" evidence="26">
    <location>
        <begin position="1024"/>
        <end position="1042"/>
    </location>
</feature>
<dbReference type="PANTHER" id="PTHR32227">
    <property type="entry name" value="GLUCAN ENDO-1,3-BETA-GLUCOSIDASE BG1-RELATED-RELATED"/>
    <property type="match status" value="1"/>
</dbReference>
<dbReference type="GO" id="GO:0005634">
    <property type="term" value="C:nucleus"/>
    <property type="evidence" value="ECO:0007669"/>
    <property type="project" value="UniProtKB-SubCell"/>
</dbReference>
<dbReference type="GO" id="GO:0005759">
    <property type="term" value="C:mitochondrial matrix"/>
    <property type="evidence" value="ECO:0007669"/>
    <property type="project" value="UniProtKB-SubCell"/>
</dbReference>
<comment type="subunit">
    <text evidence="22">Monomer.</text>
</comment>
<dbReference type="EC" id="2.1.1.228" evidence="22"/>
<keyword evidence="6 22" id="KW-0963">Cytoplasm</keyword>
<dbReference type="Proteomes" id="UP001370490">
    <property type="component" value="Unassembled WGS sequence"/>
</dbReference>
<accession>A0AAN8W264</accession>
<evidence type="ECO:0000256" key="4">
    <source>
        <dbReference type="ARBA" id="ARBA00009775"/>
    </source>
</evidence>
<evidence type="ECO:0000256" key="2">
    <source>
        <dbReference type="ARBA" id="ARBA00004609"/>
    </source>
</evidence>
<keyword evidence="14" id="KW-0611">Plant defense</keyword>
<keyword evidence="29" id="KW-1185">Reference proteome</keyword>
<feature type="compositionally biased region" description="Basic and acidic residues" evidence="25">
    <location>
        <begin position="331"/>
        <end position="349"/>
    </location>
</feature>
<dbReference type="HAMAP" id="MF_03152">
    <property type="entry name" value="TRM5"/>
    <property type="match status" value="1"/>
</dbReference>
<evidence type="ECO:0000256" key="1">
    <source>
        <dbReference type="ARBA" id="ARBA00000382"/>
    </source>
</evidence>
<dbReference type="GO" id="GO:0098552">
    <property type="term" value="C:side of membrane"/>
    <property type="evidence" value="ECO:0007669"/>
    <property type="project" value="UniProtKB-KW"/>
</dbReference>
<dbReference type="FunFam" id="3.20.20.80:FF:000008">
    <property type="entry name" value="Glucan endo-1,3-beta-glucosidase 5"/>
    <property type="match status" value="1"/>
</dbReference>
<evidence type="ECO:0000313" key="29">
    <source>
        <dbReference type="Proteomes" id="UP001370490"/>
    </source>
</evidence>
<dbReference type="InterPro" id="IPR030382">
    <property type="entry name" value="MeTrfase_TRM5/TYW2"/>
</dbReference>
<dbReference type="CDD" id="cd02440">
    <property type="entry name" value="AdoMet_MTases"/>
    <property type="match status" value="1"/>
</dbReference>
<evidence type="ECO:0000256" key="23">
    <source>
        <dbReference type="RuleBase" id="RU004335"/>
    </source>
</evidence>
<dbReference type="InterPro" id="IPR012946">
    <property type="entry name" value="X8"/>
</dbReference>
<dbReference type="InterPro" id="IPR044965">
    <property type="entry name" value="Glyco_hydro_17_plant"/>
</dbReference>
<gene>
    <name evidence="28" type="ORF">RJ641_026110</name>
</gene>
<evidence type="ECO:0000256" key="18">
    <source>
        <dbReference type="ARBA" id="ARBA00023180"/>
    </source>
</evidence>
<keyword evidence="9 22" id="KW-0808">Transferase</keyword>
<name>A0AAN8W264_9MAGN</name>
<evidence type="ECO:0000256" key="9">
    <source>
        <dbReference type="ARBA" id="ARBA00022679"/>
    </source>
</evidence>
<keyword evidence="13 24" id="KW-0378">Hydrolase</keyword>
<comment type="catalytic activity">
    <reaction evidence="22">
        <text>guanosine(37) in tRNA + S-adenosyl-L-methionine = N(1)-methylguanosine(37) in tRNA + S-adenosyl-L-homocysteine + H(+)</text>
        <dbReference type="Rhea" id="RHEA:36899"/>
        <dbReference type="Rhea" id="RHEA-COMP:10145"/>
        <dbReference type="Rhea" id="RHEA-COMP:10147"/>
        <dbReference type="ChEBI" id="CHEBI:15378"/>
        <dbReference type="ChEBI" id="CHEBI:57856"/>
        <dbReference type="ChEBI" id="CHEBI:59789"/>
        <dbReference type="ChEBI" id="CHEBI:73542"/>
        <dbReference type="ChEBI" id="CHEBI:74269"/>
        <dbReference type="EC" id="2.1.1.228"/>
    </reaction>
</comment>
<keyword evidence="8" id="KW-0336">GPI-anchor</keyword>
<organism evidence="28 29">
    <name type="scientific">Dillenia turbinata</name>
    <dbReference type="NCBI Taxonomy" id="194707"/>
    <lineage>
        <taxon>Eukaryota</taxon>
        <taxon>Viridiplantae</taxon>
        <taxon>Streptophyta</taxon>
        <taxon>Embryophyta</taxon>
        <taxon>Tracheophyta</taxon>
        <taxon>Spermatophyta</taxon>
        <taxon>Magnoliopsida</taxon>
        <taxon>eudicotyledons</taxon>
        <taxon>Gunneridae</taxon>
        <taxon>Pentapetalae</taxon>
        <taxon>Dilleniales</taxon>
        <taxon>Dilleniaceae</taxon>
        <taxon>Dillenia</taxon>
    </lineage>
</organism>
<evidence type="ECO:0000256" key="12">
    <source>
        <dbReference type="ARBA" id="ARBA00022729"/>
    </source>
</evidence>
<evidence type="ECO:0000256" key="5">
    <source>
        <dbReference type="ARBA" id="ARBA00022475"/>
    </source>
</evidence>
<feature type="region of interest" description="Disordered" evidence="25">
    <location>
        <begin position="375"/>
        <end position="399"/>
    </location>
</feature>
<dbReference type="GO" id="GO:0030488">
    <property type="term" value="P:tRNA methylation"/>
    <property type="evidence" value="ECO:0007669"/>
    <property type="project" value="UniProtKB-UniRule"/>
</dbReference>
<dbReference type="GO" id="GO:0042973">
    <property type="term" value="F:glucan endo-1,3-beta-D-glucosidase activity"/>
    <property type="evidence" value="ECO:0007669"/>
    <property type="project" value="UniProtKB-EC"/>
</dbReference>
<dbReference type="PROSITE" id="PS51684">
    <property type="entry name" value="SAM_MT_TRM5_TYW2"/>
    <property type="match status" value="1"/>
</dbReference>
<dbReference type="GO" id="GO:0052906">
    <property type="term" value="F:tRNA (guanine(37)-N1)-methyltransferase activity"/>
    <property type="evidence" value="ECO:0007669"/>
    <property type="project" value="UniProtKB-UniRule"/>
</dbReference>
<dbReference type="PROSITE" id="PS00587">
    <property type="entry name" value="GLYCOSYL_HYDROL_F17"/>
    <property type="match status" value="1"/>
</dbReference>
<dbReference type="Gene3D" id="3.30.300.110">
    <property type="entry name" value="Met-10+ protein-like domains"/>
    <property type="match status" value="1"/>
</dbReference>
<feature type="binding site" evidence="22">
    <location>
        <begin position="292"/>
        <end position="293"/>
    </location>
    <ligand>
        <name>S-adenosyl-L-methionine</name>
        <dbReference type="ChEBI" id="CHEBI:59789"/>
    </ligand>
</feature>
<feature type="compositionally biased region" description="Basic residues" evidence="25">
    <location>
        <begin position="389"/>
        <end position="399"/>
    </location>
</feature>
<dbReference type="Pfam" id="PF02475">
    <property type="entry name" value="TRM5-TYW2_MTfase"/>
    <property type="match status" value="1"/>
</dbReference>
<sequence>MDAMLDESKFDLTLKLWALQIPRELCKVVSRILNGYLLDKPRIKPITGDSSCDKNRYLILSERVQDPELSDIPSEKLDELRGICKVQVVPYSLTLGYSYWGADHVLKQILPAGVEVPSSFETIVNIFLPLSMMAPHNCAGHIAHLNITTELLPFKDVIAKVIYDKNYPRIKTVVNKVGMISNEFRVPKFEVLAGENDMVTEVKQYGATFRLDYSLVYWNSRLEHEHMRLVSQFQPGEVICDMFAGVGPFAIPAAQKGCVVYANDLNPDSIHYLKINAQINKIDDCIHAYNMDARKFISEMMEVPRGGITPEGNIPIRRATEECESQANAETRSESQKFPVEEKEVPHKNAAESTSVESCCANAVATIATSKRWSELHPGENGNANSAGSRKKATNKRMRGSKLHNIKTWEHVDHVIMNLPASALEFLDAFRGLIQRKHWKGSLPWVHCYCFMRSNETEETILMKAESLLNAAIRDPQFHWVRDVAPNKAMFCLSFRLPEETCIHEEVAGTKEDPSHSLLFISHTLAERKNRRQTHSRFSREKQNKMAGKVVVVIDRHCLLILFLTFMCLVSNGLCVGVNWGTMATHQLPPEKVVKMLTVNGFDKLKLFEADERILEALIGTDIEVMLAIPNHMLQLISEKPKAAKAWVEANVTSYCYKGGVNIKMNMNYGRYVAVGNEPFLRAYNGTYLTMTFPALENIQKALNHAKLGSRVKVTVPFNADIYYSPDSNPVPSAGDFRPEVRDATLEIIQFLHMNDAPVTVNIYPFLSLYSNEYFPVDYAFFDGTSRPVRDGDLLYTNVFDANFDTLVWSLIKAGYPDMKIIVGEVGWPTDGDKNANVENARRFNQGLIRHIVSGSGTPVWKGEIIVYLFSLIDENAKSIEPGGFERHWGIFEFDGKPKYEMDLAGIDENKGLIAAEGVQYMPQRWCILNPLLDDYPGLSDSINYACSLSDCTALGYGCSCNQLSTLGNASYAFNMYYQMGNQKSWDCDFSGLAVVTDVDPSEGNCEFPVMIAYNSANVLHCEVLVNIVTLLLGLSIWFLIVH</sequence>
<feature type="binding site" evidence="22">
    <location>
        <position position="226"/>
    </location>
    <ligand>
        <name>S-adenosyl-L-methionine</name>
        <dbReference type="ChEBI" id="CHEBI:59789"/>
    </ligand>
</feature>
<keyword evidence="20" id="KW-0449">Lipoprotein</keyword>
<dbReference type="Pfam" id="PF25133">
    <property type="entry name" value="TYW2_N_2"/>
    <property type="match status" value="1"/>
</dbReference>
<evidence type="ECO:0000256" key="20">
    <source>
        <dbReference type="ARBA" id="ARBA00023288"/>
    </source>
</evidence>
<dbReference type="Gene3D" id="3.20.20.80">
    <property type="entry name" value="Glycosidases"/>
    <property type="match status" value="1"/>
</dbReference>
<dbReference type="GO" id="GO:0005975">
    <property type="term" value="P:carbohydrate metabolic process"/>
    <property type="evidence" value="ECO:0007669"/>
    <property type="project" value="InterPro"/>
</dbReference>